<feature type="domain" description="Alpha/beta hydrolase fold-3" evidence="2">
    <location>
        <begin position="54"/>
        <end position="195"/>
    </location>
</feature>
<dbReference type="Gene3D" id="3.40.50.1820">
    <property type="entry name" value="alpha/beta hydrolase"/>
    <property type="match status" value="1"/>
</dbReference>
<organism evidence="3 4">
    <name type="scientific">Rhinocladiella mackenziei CBS 650.93</name>
    <dbReference type="NCBI Taxonomy" id="1442369"/>
    <lineage>
        <taxon>Eukaryota</taxon>
        <taxon>Fungi</taxon>
        <taxon>Dikarya</taxon>
        <taxon>Ascomycota</taxon>
        <taxon>Pezizomycotina</taxon>
        <taxon>Eurotiomycetes</taxon>
        <taxon>Chaetothyriomycetidae</taxon>
        <taxon>Chaetothyriales</taxon>
        <taxon>Herpotrichiellaceae</taxon>
        <taxon>Rhinocladiella</taxon>
    </lineage>
</organism>
<dbReference type="EMBL" id="KN847476">
    <property type="protein sequence ID" value="KIX08837.1"/>
    <property type="molecule type" value="Genomic_DNA"/>
</dbReference>
<dbReference type="InterPro" id="IPR013094">
    <property type="entry name" value="AB_hydrolase_3"/>
</dbReference>
<sequence>MDDLIKHPKYSQFEVHQTSYKRVREHEIVADVFIPRNLVVELSTTRGLTKVPIIVRFHGGGMFTGMSLYPEWFPAYLLEYAYEQAVPIISADYRLMPECKGLDILDDLSSFWDWLRASECGLQAFLSSLYPSLEIDGTRIIAEGESAGGYLVVQAALSGLPGLRAAIAAYPMLDLRAPYYTQKFEKVMTGVPMLPESIIDNHLETMKASSVVSSVLPPARGDLGTAVIQHGRFCEFLGAEDILYPVDRVNLGLYSALPKARLWIYHGKQDTGIPAAGSVEFVRQARELWPDSELRLDLPDGEHGFHKYKHANTTEWLKNGLLWVEKAWLPI</sequence>
<accession>A0A0D2G2R1</accession>
<dbReference type="GeneID" id="25291565"/>
<dbReference type="AlphaFoldDB" id="A0A0D2G2R1"/>
<evidence type="ECO:0000313" key="4">
    <source>
        <dbReference type="Proteomes" id="UP000053617"/>
    </source>
</evidence>
<gene>
    <name evidence="3" type="ORF">Z518_03494</name>
</gene>
<dbReference type="STRING" id="1442369.A0A0D2G2R1"/>
<dbReference type="Pfam" id="PF07859">
    <property type="entry name" value="Abhydrolase_3"/>
    <property type="match status" value="1"/>
</dbReference>
<reference evidence="3 4" key="1">
    <citation type="submission" date="2015-01" db="EMBL/GenBank/DDBJ databases">
        <title>The Genome Sequence of Rhinocladiella mackenzie CBS 650.93.</title>
        <authorList>
            <consortium name="The Broad Institute Genomics Platform"/>
            <person name="Cuomo C."/>
            <person name="de Hoog S."/>
            <person name="Gorbushina A."/>
            <person name="Stielow B."/>
            <person name="Teixiera M."/>
            <person name="Abouelleil A."/>
            <person name="Chapman S.B."/>
            <person name="Priest M."/>
            <person name="Young S.K."/>
            <person name="Wortman J."/>
            <person name="Nusbaum C."/>
            <person name="Birren B."/>
        </authorList>
    </citation>
    <scope>NUCLEOTIDE SEQUENCE [LARGE SCALE GENOMIC DNA]</scope>
    <source>
        <strain evidence="3 4">CBS 650.93</strain>
    </source>
</reference>
<dbReference type="VEuPathDB" id="FungiDB:Z518_03494"/>
<dbReference type="PANTHER" id="PTHR48081:SF3">
    <property type="entry name" value="ALPHA_BETA HYDROLASE FOLD-3 DOMAIN-CONTAINING PROTEIN"/>
    <property type="match status" value="1"/>
</dbReference>
<dbReference type="InterPro" id="IPR050300">
    <property type="entry name" value="GDXG_lipolytic_enzyme"/>
</dbReference>
<dbReference type="InterPro" id="IPR029058">
    <property type="entry name" value="AB_hydrolase_fold"/>
</dbReference>
<dbReference type="GO" id="GO:0016787">
    <property type="term" value="F:hydrolase activity"/>
    <property type="evidence" value="ECO:0007669"/>
    <property type="project" value="UniProtKB-KW"/>
</dbReference>
<keyword evidence="4" id="KW-1185">Reference proteome</keyword>
<name>A0A0D2G2R1_9EURO</name>
<proteinExistence type="predicted"/>
<keyword evidence="1" id="KW-0378">Hydrolase</keyword>
<protein>
    <recommendedName>
        <fullName evidence="2">Alpha/beta hydrolase fold-3 domain-containing protein</fullName>
    </recommendedName>
</protein>
<dbReference type="RefSeq" id="XP_013275973.1">
    <property type="nucleotide sequence ID" value="XM_013420519.1"/>
</dbReference>
<dbReference type="PANTHER" id="PTHR48081">
    <property type="entry name" value="AB HYDROLASE SUPERFAMILY PROTEIN C4A8.06C"/>
    <property type="match status" value="1"/>
</dbReference>
<dbReference type="HOGENOM" id="CLU_012494_9_1_1"/>
<dbReference type="OrthoDB" id="19653at2759"/>
<evidence type="ECO:0000313" key="3">
    <source>
        <dbReference type="EMBL" id="KIX08837.1"/>
    </source>
</evidence>
<dbReference type="Proteomes" id="UP000053617">
    <property type="component" value="Unassembled WGS sequence"/>
</dbReference>
<evidence type="ECO:0000259" key="2">
    <source>
        <dbReference type="Pfam" id="PF07859"/>
    </source>
</evidence>
<dbReference type="SUPFAM" id="SSF53474">
    <property type="entry name" value="alpha/beta-Hydrolases"/>
    <property type="match status" value="1"/>
</dbReference>
<evidence type="ECO:0000256" key="1">
    <source>
        <dbReference type="ARBA" id="ARBA00022801"/>
    </source>
</evidence>